<protein>
    <submittedName>
        <fullName evidence="1">Uncharacterized protein</fullName>
    </submittedName>
</protein>
<reference evidence="1" key="1">
    <citation type="journal article" date="2015" name="Nature">
        <title>Complex archaea that bridge the gap between prokaryotes and eukaryotes.</title>
        <authorList>
            <person name="Spang A."/>
            <person name="Saw J.H."/>
            <person name="Jorgensen S.L."/>
            <person name="Zaremba-Niedzwiedzka K."/>
            <person name="Martijn J."/>
            <person name="Lind A.E."/>
            <person name="van Eijk R."/>
            <person name="Schleper C."/>
            <person name="Guy L."/>
            <person name="Ettema T.J."/>
        </authorList>
    </citation>
    <scope>NUCLEOTIDE SEQUENCE</scope>
</reference>
<name>A0A0F8VFB4_9ZZZZ</name>
<evidence type="ECO:0000313" key="1">
    <source>
        <dbReference type="EMBL" id="KKK43067.1"/>
    </source>
</evidence>
<organism evidence="1">
    <name type="scientific">marine sediment metagenome</name>
    <dbReference type="NCBI Taxonomy" id="412755"/>
    <lineage>
        <taxon>unclassified sequences</taxon>
        <taxon>metagenomes</taxon>
        <taxon>ecological metagenomes</taxon>
    </lineage>
</organism>
<feature type="non-terminal residue" evidence="1">
    <location>
        <position position="118"/>
    </location>
</feature>
<comment type="caution">
    <text evidence="1">The sequence shown here is derived from an EMBL/GenBank/DDBJ whole genome shotgun (WGS) entry which is preliminary data.</text>
</comment>
<dbReference type="AlphaFoldDB" id="A0A0F8VFB4"/>
<proteinExistence type="predicted"/>
<sequence length="118" mass="13777">MSNEFAFKWRVLEPWHEPDGISSFSTAGNIFTWADMLDTQPTSALGRYVEQVRDWGFNGMVIRCNPETNPEAMRNFARHLKTRGIGLFIRRNWYELEREYSWVLLGPGGLHISRKLCP</sequence>
<accession>A0A0F8VFB4</accession>
<gene>
    <name evidence="1" type="ORF">LCGC14_3169030</name>
</gene>
<dbReference type="EMBL" id="LAZR01070280">
    <property type="protein sequence ID" value="KKK43067.1"/>
    <property type="molecule type" value="Genomic_DNA"/>
</dbReference>